<dbReference type="InterPro" id="IPR008772">
    <property type="entry name" value="Phosphonate_metab_PhnH"/>
</dbReference>
<keyword evidence="1" id="KW-0808">Transferase</keyword>
<organism evidence="1 2">
    <name type="scientific">Nitratireductor thuwali</name>
    <dbReference type="NCBI Taxonomy" id="2267699"/>
    <lineage>
        <taxon>Bacteria</taxon>
        <taxon>Pseudomonadati</taxon>
        <taxon>Pseudomonadota</taxon>
        <taxon>Alphaproteobacteria</taxon>
        <taxon>Hyphomicrobiales</taxon>
        <taxon>Phyllobacteriaceae</taxon>
        <taxon>Nitratireductor</taxon>
    </lineage>
</organism>
<dbReference type="Proteomes" id="UP001342418">
    <property type="component" value="Chromosome"/>
</dbReference>
<dbReference type="PIRSF" id="PIRSF020680">
    <property type="entry name" value="PhnH"/>
    <property type="match status" value="1"/>
</dbReference>
<dbReference type="Pfam" id="PF05845">
    <property type="entry name" value="PhnH"/>
    <property type="match status" value="1"/>
</dbReference>
<dbReference type="NCBIfam" id="TIGR03292">
    <property type="entry name" value="PhnH_redo"/>
    <property type="match status" value="1"/>
</dbReference>
<name>A0ABY5MJ10_9HYPH</name>
<dbReference type="EMBL" id="CP030941">
    <property type="protein sequence ID" value="UUP17989.1"/>
    <property type="molecule type" value="Genomic_DNA"/>
</dbReference>
<gene>
    <name evidence="1" type="primary">phnH</name>
    <name evidence="1" type="ORF">NTH_02465</name>
</gene>
<dbReference type="SUPFAM" id="SSF159709">
    <property type="entry name" value="PhnH-like"/>
    <property type="match status" value="1"/>
</dbReference>
<sequence length="203" mass="21618">MDFEALAMEGGFARPVLEAQSVFRALMDGMARPGLGMAGFPLPSPPAPLSPEAGAVALALCDPDTPIWLDAAMREESAVAAWLGFHTGAPIVVHAAEAHFAFVADPGDLIGLENFAQGSQDYPDRSATLVLEVASLEGGPALRLAGPGIETERAIAPRPLPRHFARQWEQNNARFPRGIDVLLVCREGLIGLPRTVRIHQQEG</sequence>
<dbReference type="RefSeq" id="WP_338530261.1">
    <property type="nucleotide sequence ID" value="NZ_CP030941.1"/>
</dbReference>
<protein>
    <submittedName>
        <fullName evidence="1">Alpha-D-ribose 1-methylphosphonate 5-triphosphate synthase subunit PhnH</fullName>
        <ecNumber evidence="1">2.7.8.37</ecNumber>
    </submittedName>
</protein>
<dbReference type="GO" id="GO:0061693">
    <property type="term" value="F:alpha-D-ribose 1-methylphosphonate 5-triphosphate synthase activity"/>
    <property type="evidence" value="ECO:0007669"/>
    <property type="project" value="UniProtKB-EC"/>
</dbReference>
<dbReference type="Gene3D" id="3.40.50.11310">
    <property type="entry name" value="Bacterial phosphonate metabolism protein PhnH"/>
    <property type="match status" value="1"/>
</dbReference>
<dbReference type="InterPro" id="IPR038058">
    <property type="entry name" value="PhnH-like_sp"/>
</dbReference>
<reference evidence="1 2" key="1">
    <citation type="submission" date="2018-07" db="EMBL/GenBank/DDBJ databases">
        <title>Genome sequence of Nitratireductor thuwali#1536.</title>
        <authorList>
            <person name="Michoud G."/>
            <person name="Merlino G."/>
            <person name="Sefrji F.O."/>
            <person name="Daffonchio D."/>
        </authorList>
    </citation>
    <scope>NUCLEOTIDE SEQUENCE [LARGE SCALE GENOMIC DNA]</scope>
    <source>
        <strain evidence="2">Nit1536</strain>
    </source>
</reference>
<evidence type="ECO:0000313" key="2">
    <source>
        <dbReference type="Proteomes" id="UP001342418"/>
    </source>
</evidence>
<evidence type="ECO:0000313" key="1">
    <source>
        <dbReference type="EMBL" id="UUP17989.1"/>
    </source>
</evidence>
<proteinExistence type="predicted"/>
<keyword evidence="2" id="KW-1185">Reference proteome</keyword>
<dbReference type="EC" id="2.7.8.37" evidence="1"/>
<accession>A0ABY5MJ10</accession>